<dbReference type="Proteomes" id="UP000199473">
    <property type="component" value="Unassembled WGS sequence"/>
</dbReference>
<protein>
    <submittedName>
        <fullName evidence="2">Methyltransferase domain-containing protein</fullName>
    </submittedName>
</protein>
<sequence>MPDHDLPPAIRALDDRAWLDLLLKSLVSRDVAGATFPAFPDAETQRRFVGADGPSTLHEAFSFYTLLKERAAALGQPLSDGRAFLDFGCGWGRFLRFFWKDVGAEALHGCDVWPQAIDLCRDLGVPGNLDRLYHWGRLPYADASMDIVMSYSVFTHLPEKPHRHWVAEIARVLRPGGIFALTLEPRRFLDFVESLPEGATGWEGDLRRHAPRIPALRNQFDAGDIAFLPSGAEGDFASALYGDAAVPLAFIERHWSDWFTIRDYVDDPGRFFQAVLVVQRK</sequence>
<dbReference type="SUPFAM" id="SSF53335">
    <property type="entry name" value="S-adenosyl-L-methionine-dependent methyltransferases"/>
    <property type="match status" value="1"/>
</dbReference>
<dbReference type="AlphaFoldDB" id="A0A1I3Z4L0"/>
<dbReference type="InterPro" id="IPR029063">
    <property type="entry name" value="SAM-dependent_MTases_sf"/>
</dbReference>
<dbReference type="PANTHER" id="PTHR42912:SF98">
    <property type="entry name" value="UNCHARACTERISED METHYLTRANSFERASE RV1498C"/>
    <property type="match status" value="1"/>
</dbReference>
<evidence type="ECO:0000313" key="2">
    <source>
        <dbReference type="EMBL" id="SFK38977.1"/>
    </source>
</evidence>
<keyword evidence="2" id="KW-0489">Methyltransferase</keyword>
<keyword evidence="2" id="KW-0808">Transferase</keyword>
<dbReference type="EMBL" id="FOSQ01000002">
    <property type="protein sequence ID" value="SFK38977.1"/>
    <property type="molecule type" value="Genomic_DNA"/>
</dbReference>
<dbReference type="STRING" id="1123062.SAMN02745775_102150"/>
<organism evidence="2 3">
    <name type="scientific">Falsiroseomonas stagni DSM 19981</name>
    <dbReference type="NCBI Taxonomy" id="1123062"/>
    <lineage>
        <taxon>Bacteria</taxon>
        <taxon>Pseudomonadati</taxon>
        <taxon>Pseudomonadota</taxon>
        <taxon>Alphaproteobacteria</taxon>
        <taxon>Acetobacterales</taxon>
        <taxon>Roseomonadaceae</taxon>
        <taxon>Falsiroseomonas</taxon>
    </lineage>
</organism>
<dbReference type="Gene3D" id="3.40.50.150">
    <property type="entry name" value="Vaccinia Virus protein VP39"/>
    <property type="match status" value="1"/>
</dbReference>
<feature type="domain" description="Methyltransferase type 11" evidence="1">
    <location>
        <begin position="85"/>
        <end position="180"/>
    </location>
</feature>
<reference evidence="2 3" key="1">
    <citation type="submission" date="2016-10" db="EMBL/GenBank/DDBJ databases">
        <authorList>
            <person name="de Groot N.N."/>
        </authorList>
    </citation>
    <scope>NUCLEOTIDE SEQUENCE [LARGE SCALE GENOMIC DNA]</scope>
    <source>
        <strain evidence="2 3">DSM 19981</strain>
    </source>
</reference>
<proteinExistence type="predicted"/>
<dbReference type="Pfam" id="PF08241">
    <property type="entry name" value="Methyltransf_11"/>
    <property type="match status" value="1"/>
</dbReference>
<evidence type="ECO:0000313" key="3">
    <source>
        <dbReference type="Proteomes" id="UP000199473"/>
    </source>
</evidence>
<dbReference type="PANTHER" id="PTHR42912">
    <property type="entry name" value="METHYLTRANSFERASE"/>
    <property type="match status" value="1"/>
</dbReference>
<accession>A0A1I3Z4L0</accession>
<dbReference type="InterPro" id="IPR013216">
    <property type="entry name" value="Methyltransf_11"/>
</dbReference>
<keyword evidence="3" id="KW-1185">Reference proteome</keyword>
<name>A0A1I3Z4L0_9PROT</name>
<dbReference type="GO" id="GO:0008757">
    <property type="term" value="F:S-adenosylmethionine-dependent methyltransferase activity"/>
    <property type="evidence" value="ECO:0007669"/>
    <property type="project" value="InterPro"/>
</dbReference>
<evidence type="ECO:0000259" key="1">
    <source>
        <dbReference type="Pfam" id="PF08241"/>
    </source>
</evidence>
<dbReference type="CDD" id="cd02440">
    <property type="entry name" value="AdoMet_MTases"/>
    <property type="match status" value="1"/>
</dbReference>
<dbReference type="RefSeq" id="WP_175533800.1">
    <property type="nucleotide sequence ID" value="NZ_FOSQ01000002.1"/>
</dbReference>
<gene>
    <name evidence="2" type="ORF">SAMN02745775_102150</name>
</gene>
<dbReference type="InterPro" id="IPR050508">
    <property type="entry name" value="Methyltransf_Superfamily"/>
</dbReference>
<dbReference type="GO" id="GO:0032259">
    <property type="term" value="P:methylation"/>
    <property type="evidence" value="ECO:0007669"/>
    <property type="project" value="UniProtKB-KW"/>
</dbReference>